<dbReference type="CDD" id="cd03002">
    <property type="entry name" value="PDI_a_MPD1_like"/>
    <property type="match status" value="1"/>
</dbReference>
<proteinExistence type="predicted"/>
<name>A0ABR0RMQ4_9EURO</name>
<dbReference type="PROSITE" id="PS00194">
    <property type="entry name" value="THIOREDOXIN_1"/>
    <property type="match status" value="1"/>
</dbReference>
<evidence type="ECO:0000256" key="5">
    <source>
        <dbReference type="ARBA" id="ARBA00023235"/>
    </source>
</evidence>
<dbReference type="Gene3D" id="3.40.30.10">
    <property type="entry name" value="Glutaredoxin"/>
    <property type="match status" value="2"/>
</dbReference>
<accession>A0ABR0RMQ4</accession>
<feature type="signal peptide" evidence="8">
    <location>
        <begin position="1"/>
        <end position="22"/>
    </location>
</feature>
<evidence type="ECO:0000256" key="2">
    <source>
        <dbReference type="ARBA" id="ARBA00004319"/>
    </source>
</evidence>
<keyword evidence="5" id="KW-0413">Isomerase</keyword>
<dbReference type="EC" id="5.3.4.1" evidence="3"/>
<feature type="domain" description="Thioredoxin" evidence="9">
    <location>
        <begin position="12"/>
        <end position="141"/>
    </location>
</feature>
<dbReference type="EMBL" id="JAVHJV010000007">
    <property type="protein sequence ID" value="KAK5941509.1"/>
    <property type="molecule type" value="Genomic_DNA"/>
</dbReference>
<evidence type="ECO:0000256" key="6">
    <source>
        <dbReference type="ARBA" id="ARBA00023284"/>
    </source>
</evidence>
<dbReference type="RefSeq" id="XP_064729599.1">
    <property type="nucleotide sequence ID" value="XM_064875199.1"/>
</dbReference>
<sequence length="494" mass="52811">MARLPFLFCLVAALGLLAAADGIYSSKSPVLQVNTKNYDSLIAQSNQTSIVEFYAPWCGHCQNLKPAYEKAAKNLAGLAKVAAVNCDEESNKPLCGQFGVQGFPTLKIIRPGKKAGKPMVEDYQGPREAKAIVEAVSDKITNHVKRLKADTLDAWVEGGTRPKAILFTEKGTTAPLVKALAIDFLGSIDFAQVRNKETAAVDKYEIEKFPTIVLLQGDNVSKYDGEISKEALTTFLSQAASPNQDPAPKKAKAKSTSTKKSKSASSSASSAFSKASEDHKSSDFEEYLEHASTVVVEDGAPSDSPLPIVENKQKPMVVPDVTPPLPTLEASSDLRARCLQADSSHCVLVLLPSKAGGEADYADGAAEALSGFAAVEEKYNKRKANIFPAYAVPSDNDDAGIIRQALGLKSETEVDVVVVNIKKGWAKKYSKSSFDAKSIESFMDDIRFGEGTKQKLPADFFAEPGSTAEPTASQEPEASSSETAAESSSTHDEL</sequence>
<dbReference type="SUPFAM" id="SSF52833">
    <property type="entry name" value="Thioredoxin-like"/>
    <property type="match status" value="2"/>
</dbReference>
<dbReference type="GeneID" id="90000237"/>
<evidence type="ECO:0000256" key="3">
    <source>
        <dbReference type="ARBA" id="ARBA00012723"/>
    </source>
</evidence>
<keyword evidence="8" id="KW-0732">Signal</keyword>
<feature type="compositionally biased region" description="Low complexity" evidence="7">
    <location>
        <begin position="263"/>
        <end position="274"/>
    </location>
</feature>
<evidence type="ECO:0000256" key="1">
    <source>
        <dbReference type="ARBA" id="ARBA00001182"/>
    </source>
</evidence>
<dbReference type="Pfam" id="PF00085">
    <property type="entry name" value="Thioredoxin"/>
    <property type="match status" value="2"/>
</dbReference>
<dbReference type="PROSITE" id="PS51352">
    <property type="entry name" value="THIOREDOXIN_2"/>
    <property type="match status" value="1"/>
</dbReference>
<keyword evidence="11" id="KW-1185">Reference proteome</keyword>
<dbReference type="PANTHER" id="PTHR45815:SF3">
    <property type="entry name" value="PROTEIN DISULFIDE-ISOMERASE A6"/>
    <property type="match status" value="1"/>
</dbReference>
<evidence type="ECO:0000313" key="10">
    <source>
        <dbReference type="EMBL" id="KAK5941509.1"/>
    </source>
</evidence>
<dbReference type="InterPro" id="IPR017937">
    <property type="entry name" value="Thioredoxin_CS"/>
</dbReference>
<evidence type="ECO:0000256" key="7">
    <source>
        <dbReference type="SAM" id="MobiDB-lite"/>
    </source>
</evidence>
<feature type="compositionally biased region" description="Low complexity" evidence="7">
    <location>
        <begin position="467"/>
        <end position="488"/>
    </location>
</feature>
<keyword evidence="4" id="KW-1015">Disulfide bond</keyword>
<evidence type="ECO:0000256" key="8">
    <source>
        <dbReference type="SAM" id="SignalP"/>
    </source>
</evidence>
<protein>
    <recommendedName>
        <fullName evidence="3">protein disulfide-isomerase</fullName>
        <ecNumber evidence="3">5.3.4.1</ecNumber>
    </recommendedName>
</protein>
<evidence type="ECO:0000313" key="11">
    <source>
        <dbReference type="Proteomes" id="UP001334248"/>
    </source>
</evidence>
<dbReference type="Pfam" id="PF24541">
    <property type="entry name" value="Thioredox_PDIA6_C"/>
    <property type="match status" value="1"/>
</dbReference>
<organism evidence="10 11">
    <name type="scientific">Knufia obscura</name>
    <dbReference type="NCBI Taxonomy" id="1635080"/>
    <lineage>
        <taxon>Eukaryota</taxon>
        <taxon>Fungi</taxon>
        <taxon>Dikarya</taxon>
        <taxon>Ascomycota</taxon>
        <taxon>Pezizomycotina</taxon>
        <taxon>Eurotiomycetes</taxon>
        <taxon>Chaetothyriomycetidae</taxon>
        <taxon>Chaetothyriales</taxon>
        <taxon>Trichomeriaceae</taxon>
        <taxon>Knufia</taxon>
    </lineage>
</organism>
<comment type="subcellular location">
    <subcellularLocation>
        <location evidence="2">Endoplasmic reticulum lumen</location>
    </subcellularLocation>
</comment>
<feature type="compositionally biased region" description="Basic residues" evidence="7">
    <location>
        <begin position="249"/>
        <end position="262"/>
    </location>
</feature>
<feature type="chain" id="PRO_5046772529" description="protein disulfide-isomerase" evidence="8">
    <location>
        <begin position="23"/>
        <end position="494"/>
    </location>
</feature>
<evidence type="ECO:0000256" key="4">
    <source>
        <dbReference type="ARBA" id="ARBA00023157"/>
    </source>
</evidence>
<dbReference type="Proteomes" id="UP001334248">
    <property type="component" value="Unassembled WGS sequence"/>
</dbReference>
<dbReference type="InterPro" id="IPR013766">
    <property type="entry name" value="Thioredoxin_domain"/>
</dbReference>
<dbReference type="PANTHER" id="PTHR45815">
    <property type="entry name" value="PROTEIN DISULFIDE-ISOMERASE A6"/>
    <property type="match status" value="1"/>
</dbReference>
<reference evidence="10 11" key="1">
    <citation type="journal article" date="2023" name="Res Sq">
        <title>Genomic and morphological characterization of Knufia obscura isolated from the Mars 2020 spacecraft assembly facility.</title>
        <authorList>
            <person name="Chander A.M."/>
            <person name="Teixeira M.M."/>
            <person name="Singh N.K."/>
            <person name="Williams M.P."/>
            <person name="Parker C.W."/>
            <person name="Leo P."/>
            <person name="Stajich J.E."/>
            <person name="Torok T."/>
            <person name="Tighe S."/>
            <person name="Mason C.E."/>
            <person name="Venkateswaran K."/>
        </authorList>
    </citation>
    <scope>NUCLEOTIDE SEQUENCE [LARGE SCALE GENOMIC DNA]</scope>
    <source>
        <strain evidence="10 11">CCFEE 5817</strain>
    </source>
</reference>
<dbReference type="InterPro" id="IPR057305">
    <property type="entry name" value="Thioredox_PDIA6_C"/>
</dbReference>
<feature type="region of interest" description="Disordered" evidence="7">
    <location>
        <begin position="458"/>
        <end position="494"/>
    </location>
</feature>
<dbReference type="PRINTS" id="PR00421">
    <property type="entry name" value="THIOREDOXIN"/>
</dbReference>
<keyword evidence="6" id="KW-0676">Redox-active center</keyword>
<dbReference type="InterPro" id="IPR036249">
    <property type="entry name" value="Thioredoxin-like_sf"/>
</dbReference>
<comment type="caution">
    <text evidence="10">The sequence shown here is derived from an EMBL/GenBank/DDBJ whole genome shotgun (WGS) entry which is preliminary data.</text>
</comment>
<feature type="region of interest" description="Disordered" evidence="7">
    <location>
        <begin position="238"/>
        <end position="274"/>
    </location>
</feature>
<gene>
    <name evidence="10" type="ORF">PMZ80_006788</name>
</gene>
<evidence type="ECO:0000259" key="9">
    <source>
        <dbReference type="PROSITE" id="PS51352"/>
    </source>
</evidence>
<comment type="catalytic activity">
    <reaction evidence="1">
        <text>Catalyzes the rearrangement of -S-S- bonds in proteins.</text>
        <dbReference type="EC" id="5.3.4.1"/>
    </reaction>
</comment>